<feature type="signal peptide" evidence="2">
    <location>
        <begin position="1"/>
        <end position="23"/>
    </location>
</feature>
<dbReference type="AlphaFoldDB" id="A0AAN8K4Y8"/>
<dbReference type="Proteomes" id="UP001347796">
    <property type="component" value="Unassembled WGS sequence"/>
</dbReference>
<sequence>MEKLTSLIVVFFICVCLSTPCTSLWWYTTAKRRSTTRLTTRPHQLKQTTPPSQTNHSNKTINPNQTHQNVTQSPCTNNKGYDSCRGYGKASCGGIYENWAKENCAQFCGYCVDPYATKRPCINTIDNCEVYSSDICTNKAYRIWAEDHCNKFCGFCDANVTTSAIQVHTTIQPPTVSGNCTNAQDDCDHYLDSACVGTYAPWASQNCALRCGYCPEPEPCFDRIDFCAQYTNEICKDAKNIVWARINCRRHCRLCYNQTNNWNGTYTGGQIPGKIPTGLETAANQLPSTTATPRSVLSNGHRIGGKDTFIVEGPPPAVNGTCLYKGNTYNLNATWYDQCDYVCECFDVNRNRMICTDR</sequence>
<evidence type="ECO:0000313" key="4">
    <source>
        <dbReference type="EMBL" id="KAK6186003.1"/>
    </source>
</evidence>
<reference evidence="4 5" key="1">
    <citation type="submission" date="2024-01" db="EMBL/GenBank/DDBJ databases">
        <title>The genome of the rayed Mediterranean limpet Patella caerulea (Linnaeus, 1758).</title>
        <authorList>
            <person name="Anh-Thu Weber A."/>
            <person name="Halstead-Nussloch G."/>
        </authorList>
    </citation>
    <scope>NUCLEOTIDE SEQUENCE [LARGE SCALE GENOMIC DNA]</scope>
    <source>
        <strain evidence="4">AATW-2023a</strain>
        <tissue evidence="4">Whole specimen</tissue>
    </source>
</reference>
<dbReference type="PANTHER" id="PTHR21724:SF109">
    <property type="entry name" value="SHKT DOMAIN-CONTAINING PROTEIN"/>
    <property type="match status" value="1"/>
</dbReference>
<dbReference type="InterPro" id="IPR003582">
    <property type="entry name" value="ShKT_dom"/>
</dbReference>
<evidence type="ECO:0000313" key="5">
    <source>
        <dbReference type="Proteomes" id="UP001347796"/>
    </source>
</evidence>
<feature type="domain" description="ShKT" evidence="3">
    <location>
        <begin position="120"/>
        <end position="157"/>
    </location>
</feature>
<accession>A0AAN8K4Y8</accession>
<protein>
    <recommendedName>
        <fullName evidence="3">ShKT domain-containing protein</fullName>
    </recommendedName>
</protein>
<feature type="chain" id="PRO_5042864565" description="ShKT domain-containing protein" evidence="2">
    <location>
        <begin position="24"/>
        <end position="358"/>
    </location>
</feature>
<evidence type="ECO:0000259" key="3">
    <source>
        <dbReference type="SMART" id="SM00254"/>
    </source>
</evidence>
<keyword evidence="2" id="KW-0732">Signal</keyword>
<name>A0AAN8K4Y8_PATCE</name>
<gene>
    <name evidence="4" type="ORF">SNE40_008122</name>
</gene>
<feature type="domain" description="ShKT" evidence="3">
    <location>
        <begin position="219"/>
        <end position="256"/>
    </location>
</feature>
<evidence type="ECO:0000256" key="1">
    <source>
        <dbReference type="SAM" id="MobiDB-lite"/>
    </source>
</evidence>
<organism evidence="4 5">
    <name type="scientific">Patella caerulea</name>
    <name type="common">Rayed Mediterranean limpet</name>
    <dbReference type="NCBI Taxonomy" id="87958"/>
    <lineage>
        <taxon>Eukaryota</taxon>
        <taxon>Metazoa</taxon>
        <taxon>Spiralia</taxon>
        <taxon>Lophotrochozoa</taxon>
        <taxon>Mollusca</taxon>
        <taxon>Gastropoda</taxon>
        <taxon>Patellogastropoda</taxon>
        <taxon>Patelloidea</taxon>
        <taxon>Patellidae</taxon>
        <taxon>Patella</taxon>
    </lineage>
</organism>
<feature type="domain" description="ShKT" evidence="3">
    <location>
        <begin position="179"/>
        <end position="215"/>
    </location>
</feature>
<proteinExistence type="predicted"/>
<evidence type="ECO:0000256" key="2">
    <source>
        <dbReference type="SAM" id="SignalP"/>
    </source>
</evidence>
<feature type="region of interest" description="Disordered" evidence="1">
    <location>
        <begin position="37"/>
        <end position="74"/>
    </location>
</feature>
<dbReference type="SMART" id="SM00254">
    <property type="entry name" value="ShKT"/>
    <property type="match status" value="3"/>
</dbReference>
<dbReference type="EMBL" id="JAZGQO010000006">
    <property type="protein sequence ID" value="KAK6186003.1"/>
    <property type="molecule type" value="Genomic_DNA"/>
</dbReference>
<dbReference type="PANTHER" id="PTHR21724">
    <property type="entry name" value="SHKT DOMAIN-CONTAINING PROTEIN"/>
    <property type="match status" value="1"/>
</dbReference>
<dbReference type="Pfam" id="PF01549">
    <property type="entry name" value="ShK"/>
    <property type="match status" value="4"/>
</dbReference>
<keyword evidence="5" id="KW-1185">Reference proteome</keyword>
<comment type="caution">
    <text evidence="4">The sequence shown here is derived from an EMBL/GenBank/DDBJ whole genome shotgun (WGS) entry which is preliminary data.</text>
</comment>